<evidence type="ECO:0000256" key="2">
    <source>
        <dbReference type="RuleBase" id="RU003707"/>
    </source>
</evidence>
<dbReference type="SUPFAM" id="SSF52096">
    <property type="entry name" value="ClpP/crotonase"/>
    <property type="match status" value="1"/>
</dbReference>
<accession>A0A261S2D1</accession>
<comment type="similarity">
    <text evidence="1 2">Belongs to the enoyl-CoA hydratase/isomerase family.</text>
</comment>
<protein>
    <recommendedName>
        <fullName evidence="5">Enoyl-CoA hydratase</fullName>
    </recommendedName>
</protein>
<dbReference type="Pfam" id="PF00378">
    <property type="entry name" value="ECH_1"/>
    <property type="match status" value="1"/>
</dbReference>
<dbReference type="InterPro" id="IPR014748">
    <property type="entry name" value="Enoyl-CoA_hydra_C"/>
</dbReference>
<dbReference type="AlphaFoldDB" id="A0A261S2D1"/>
<evidence type="ECO:0000313" key="3">
    <source>
        <dbReference type="EMBL" id="OZI31082.1"/>
    </source>
</evidence>
<dbReference type="PROSITE" id="PS00166">
    <property type="entry name" value="ENOYL_COA_HYDRATASE"/>
    <property type="match status" value="1"/>
</dbReference>
<dbReference type="InterPro" id="IPR018376">
    <property type="entry name" value="Enoyl-CoA_hyd/isom_CS"/>
</dbReference>
<dbReference type="OrthoDB" id="9807606at2"/>
<evidence type="ECO:0008006" key="5">
    <source>
        <dbReference type="Google" id="ProtNLM"/>
    </source>
</evidence>
<dbReference type="InterPro" id="IPR001753">
    <property type="entry name" value="Enoyl-CoA_hydra/iso"/>
</dbReference>
<comment type="caution">
    <text evidence="3">The sequence shown here is derived from an EMBL/GenBank/DDBJ whole genome shotgun (WGS) entry which is preliminary data.</text>
</comment>
<name>A0A261S2D1_9BORD</name>
<dbReference type="GO" id="GO:0003824">
    <property type="term" value="F:catalytic activity"/>
    <property type="evidence" value="ECO:0007669"/>
    <property type="project" value="InterPro"/>
</dbReference>
<dbReference type="PANTHER" id="PTHR43802">
    <property type="entry name" value="ENOYL-COA HYDRATASE"/>
    <property type="match status" value="1"/>
</dbReference>
<evidence type="ECO:0000256" key="1">
    <source>
        <dbReference type="ARBA" id="ARBA00005254"/>
    </source>
</evidence>
<proteinExistence type="inferred from homology"/>
<reference evidence="4" key="1">
    <citation type="submission" date="2017-05" db="EMBL/GenBank/DDBJ databases">
        <title>Complete and WGS of Bordetella genogroups.</title>
        <authorList>
            <person name="Spilker T."/>
            <person name="Lipuma J."/>
        </authorList>
    </citation>
    <scope>NUCLEOTIDE SEQUENCE [LARGE SCALE GENOMIC DNA]</scope>
    <source>
        <strain evidence="4">AU16122</strain>
    </source>
</reference>
<dbReference type="CDD" id="cd06558">
    <property type="entry name" value="crotonase-like"/>
    <property type="match status" value="1"/>
</dbReference>
<dbReference type="Gene3D" id="1.10.12.10">
    <property type="entry name" value="Lyase 2-enoyl-coa Hydratase, Chain A, domain 2"/>
    <property type="match status" value="1"/>
</dbReference>
<organism evidence="3 4">
    <name type="scientific">Bordetella genomosp. 10</name>
    <dbReference type="NCBI Taxonomy" id="1416804"/>
    <lineage>
        <taxon>Bacteria</taxon>
        <taxon>Pseudomonadati</taxon>
        <taxon>Pseudomonadota</taxon>
        <taxon>Betaproteobacteria</taxon>
        <taxon>Burkholderiales</taxon>
        <taxon>Alcaligenaceae</taxon>
        <taxon>Bordetella</taxon>
    </lineage>
</organism>
<dbReference type="Proteomes" id="UP000216020">
    <property type="component" value="Unassembled WGS sequence"/>
</dbReference>
<dbReference type="InterPro" id="IPR029045">
    <property type="entry name" value="ClpP/crotonase-like_dom_sf"/>
</dbReference>
<keyword evidence="4" id="KW-1185">Reference proteome</keyword>
<dbReference type="Gene3D" id="3.90.226.10">
    <property type="entry name" value="2-enoyl-CoA Hydratase, Chain A, domain 1"/>
    <property type="match status" value="1"/>
</dbReference>
<evidence type="ECO:0000313" key="4">
    <source>
        <dbReference type="Proteomes" id="UP000216020"/>
    </source>
</evidence>
<dbReference type="EMBL" id="NEVM01000005">
    <property type="protein sequence ID" value="OZI31082.1"/>
    <property type="molecule type" value="Genomic_DNA"/>
</dbReference>
<dbReference type="PANTHER" id="PTHR43802:SF1">
    <property type="entry name" value="IP11341P-RELATED"/>
    <property type="match status" value="1"/>
</dbReference>
<gene>
    <name evidence="3" type="ORF">CAL29_24410</name>
</gene>
<sequence length="279" mass="30209">MSVKQRPRPSDSAGVPNKGLRVNSSKTYANLAVTSNGNIFTVTLHRPPENFLDEEMLIELVDALEDLDGNDSCRVTILASEGKHFCAGANIAKRLADGQRRATHIYGHVPRLARIRKPIVACVQGAAVGAGLGLALMADFRAATAGSRFSANFNRQAYSPGFALTYTLPRVVGVQRASWLFYSGARIGGEEALRIGLIDRLSTSAHPGDAAVELATELALSGPLAVQGTRELLRQHFAARVEAAIAEEMALQDRLRETDDYVEGVQAMKERRLPNFQGR</sequence>